<reference evidence="1 2" key="1">
    <citation type="journal article" date="2017" name="Genome Biol. Evol.">
        <title>Comparative Genomic Analysis Identifies a Campylobacter Clade Deficient in Selenium Metabolism.</title>
        <authorList>
            <person name="Miller W.G."/>
            <person name="Yee E."/>
            <person name="Lopes B.S."/>
            <person name="Chapman M.H."/>
            <person name="Huynh S."/>
            <person name="Bono J.L."/>
            <person name="Parker C.T."/>
            <person name="Strachan N.J.C."/>
            <person name="Forbes K.J."/>
        </authorList>
    </citation>
    <scope>NUCLEOTIDE SEQUENCE [LARGE SCALE GENOMIC DNA]</scope>
    <source>
        <strain evidence="1 2">NCTC 13003</strain>
    </source>
</reference>
<sequence length="340" mass="38659">MKNISILEISFSSKNQRFIERLKAALNSLKYTTISKNYSGIKDKTSLLRPLKINNIAKKQKGNEFYICLDRFDSADIYLANDGVQKIYKKLYKFWFLSFSNFIAGQIEKKCVQNATKIIANSNLTRFGLETVYNLDPNKLVTIYPGITPPIQIQKGRAKMRLCNELGLNMELPIILFVSDNFRIDGAREFIELLSRLETKVNALIIGSDKAVLKYRKIAQNLGVTVIFRPSQTIMNHYYEAADIFVLPSHYNSFSNQLLEALSYGCACFTTEQNGASEILGSEFIMKDASDQSIDEYINLLLTDHDLLLEISGQNSELAREFSVEKNLNEILKVIGESIH</sequence>
<accession>A0A381DB84</accession>
<dbReference type="InterPro" id="IPR001296">
    <property type="entry name" value="Glyco_trans_1"/>
</dbReference>
<dbReference type="Gene3D" id="3.40.50.2000">
    <property type="entry name" value="Glycogen Phosphorylase B"/>
    <property type="match status" value="2"/>
</dbReference>
<dbReference type="GO" id="GO:0009103">
    <property type="term" value="P:lipopolysaccharide biosynthetic process"/>
    <property type="evidence" value="ECO:0007669"/>
    <property type="project" value="TreeGrafter"/>
</dbReference>
<dbReference type="EMBL" id="CP018788">
    <property type="protein sequence ID" value="ARQ99753.1"/>
    <property type="molecule type" value="Genomic_DNA"/>
</dbReference>
<dbReference type="CDD" id="cd03801">
    <property type="entry name" value="GT4_PimA-like"/>
    <property type="match status" value="1"/>
</dbReference>
<dbReference type="OrthoDB" id="433681at2"/>
<proteinExistence type="predicted"/>
<evidence type="ECO:0000313" key="2">
    <source>
        <dbReference type="Proteomes" id="UP000194309"/>
    </source>
</evidence>
<evidence type="ECO:0000313" key="1">
    <source>
        <dbReference type="EMBL" id="ARQ99753.1"/>
    </source>
</evidence>
<organism evidence="1 2">
    <name type="scientific">Campylobacter devanensis</name>
    <dbReference type="NCBI Taxonomy" id="3161138"/>
    <lineage>
        <taxon>Bacteria</taxon>
        <taxon>Pseudomonadati</taxon>
        <taxon>Campylobacterota</taxon>
        <taxon>Epsilonproteobacteria</taxon>
        <taxon>Campylobacterales</taxon>
        <taxon>Campylobacteraceae</taxon>
        <taxon>Campylobacter</taxon>
    </lineage>
</organism>
<name>A0A1X9STZ8_9BACT</name>
<keyword evidence="2" id="KW-1185">Reference proteome</keyword>
<accession>A0A1X9STZ8</accession>
<dbReference type="SUPFAM" id="SSF53756">
    <property type="entry name" value="UDP-Glycosyltransferase/glycogen phosphorylase"/>
    <property type="match status" value="1"/>
</dbReference>
<dbReference type="Proteomes" id="UP000194309">
    <property type="component" value="Chromosome"/>
</dbReference>
<dbReference type="GO" id="GO:0016757">
    <property type="term" value="F:glycosyltransferase activity"/>
    <property type="evidence" value="ECO:0007669"/>
    <property type="project" value="InterPro"/>
</dbReference>
<dbReference type="STRING" id="1660064.CIGN_1513"/>
<dbReference type="KEGG" id="cdev:CIGN_1513"/>
<dbReference type="PANTHER" id="PTHR46401">
    <property type="entry name" value="GLYCOSYLTRANSFERASE WBBK-RELATED"/>
    <property type="match status" value="1"/>
</dbReference>
<dbReference type="Pfam" id="PF00534">
    <property type="entry name" value="Glycos_transf_1"/>
    <property type="match status" value="1"/>
</dbReference>
<dbReference type="PANTHER" id="PTHR46401:SF2">
    <property type="entry name" value="GLYCOSYLTRANSFERASE WBBK-RELATED"/>
    <property type="match status" value="1"/>
</dbReference>
<dbReference type="AlphaFoldDB" id="A0A1X9STZ8"/>
<protein>
    <submittedName>
        <fullName evidence="1">Glycosyltransferase, family 1</fullName>
    </submittedName>
</protein>
<gene>
    <name evidence="1" type="ORF">CIGN_1513</name>
</gene>